<reference evidence="2" key="1">
    <citation type="journal article" date="2019" name="Int. J. Syst. Evol. Microbiol.">
        <title>The Global Catalogue of Microorganisms (GCM) 10K type strain sequencing project: providing services to taxonomists for standard genome sequencing and annotation.</title>
        <authorList>
            <consortium name="The Broad Institute Genomics Platform"/>
            <consortium name="The Broad Institute Genome Sequencing Center for Infectious Disease"/>
            <person name="Wu L."/>
            <person name="Ma J."/>
        </authorList>
    </citation>
    <scope>NUCLEOTIDE SEQUENCE [LARGE SCALE GENOMIC DNA]</scope>
    <source>
        <strain evidence="2">CGMCC 1.10106</strain>
    </source>
</reference>
<dbReference type="InterPro" id="IPR034122">
    <property type="entry name" value="Retropepsin-like_bacterial"/>
</dbReference>
<evidence type="ECO:0000313" key="1">
    <source>
        <dbReference type="EMBL" id="GGA57129.1"/>
    </source>
</evidence>
<name>A0ABQ1H4A9_9SPHN</name>
<proteinExistence type="predicted"/>
<keyword evidence="2" id="KW-1185">Reference proteome</keyword>
<comment type="caution">
    <text evidence="1">The sequence shown here is derived from an EMBL/GenBank/DDBJ whole genome shotgun (WGS) entry which is preliminary data.</text>
</comment>
<dbReference type="Proteomes" id="UP000618591">
    <property type="component" value="Unassembled WGS sequence"/>
</dbReference>
<evidence type="ECO:0008006" key="3">
    <source>
        <dbReference type="Google" id="ProtNLM"/>
    </source>
</evidence>
<gene>
    <name evidence="1" type="ORF">GCM10011395_29440</name>
</gene>
<dbReference type="RefSeq" id="WP_188448814.1">
    <property type="nucleotide sequence ID" value="NZ_BMDW01000021.1"/>
</dbReference>
<dbReference type="SUPFAM" id="SSF50156">
    <property type="entry name" value="PDZ domain-like"/>
    <property type="match status" value="1"/>
</dbReference>
<dbReference type="SUPFAM" id="SSF50630">
    <property type="entry name" value="Acid proteases"/>
    <property type="match status" value="2"/>
</dbReference>
<dbReference type="Pfam" id="PF13650">
    <property type="entry name" value="Asp_protease_2"/>
    <property type="match status" value="2"/>
</dbReference>
<dbReference type="InterPro" id="IPR021109">
    <property type="entry name" value="Peptidase_aspartic_dom_sf"/>
</dbReference>
<dbReference type="EMBL" id="BMDW01000021">
    <property type="protein sequence ID" value="GGA57129.1"/>
    <property type="molecule type" value="Genomic_DNA"/>
</dbReference>
<protein>
    <recommendedName>
        <fullName evidence="3">PDZ domain-containing protein</fullName>
    </recommendedName>
</protein>
<dbReference type="CDD" id="cd05483">
    <property type="entry name" value="retropepsin_like_bacteria"/>
    <property type="match status" value="1"/>
</dbReference>
<dbReference type="Gene3D" id="2.30.42.10">
    <property type="match status" value="1"/>
</dbReference>
<dbReference type="InterPro" id="IPR036034">
    <property type="entry name" value="PDZ_sf"/>
</dbReference>
<dbReference type="Gene3D" id="2.40.70.10">
    <property type="entry name" value="Acid Proteases"/>
    <property type="match status" value="2"/>
</dbReference>
<accession>A0ABQ1H4A9</accession>
<organism evidence="1 2">
    <name type="scientific">Sphingomonas psychrolutea</name>
    <dbReference type="NCBI Taxonomy" id="1259676"/>
    <lineage>
        <taxon>Bacteria</taxon>
        <taxon>Pseudomonadati</taxon>
        <taxon>Pseudomonadota</taxon>
        <taxon>Alphaproteobacteria</taxon>
        <taxon>Sphingomonadales</taxon>
        <taxon>Sphingomonadaceae</taxon>
        <taxon>Sphingomonas</taxon>
    </lineage>
</organism>
<sequence>MIGRREVMAAIAGGVALPGVAIGAEPRVFTAEIAVENNRVLIAVRLKGRGPYRFMIDTGSYLSLIRPDLAKTLNLRTQAIERSRGIGGTDAYNLFLADDVLIGERVHQPQVVFSDAFKFGYGADIYGALAAGMLTAMDSELDFDASALRFYPDGRGERPGYVAIESEIPRLDSPAQGSRRISATVLIDGRPIRCVLDTGAPYALMLNQTVGRRLGLWNDTRPFAPLRPNGIGGTAPIARIVRAGSIEMGGAKDERPLVTVLGSDVAAEFDGIVGLSFIRRFNLSVDTRARKLWVKPSAQTPPVQRYGLSGLWIDKDGDRITVKAVGSGSPAALAGVTVGDTIVGMSWEGALAAINGPAGKAVTLGLERRGARRTVPFTLAAYL</sequence>
<evidence type="ECO:0000313" key="2">
    <source>
        <dbReference type="Proteomes" id="UP000618591"/>
    </source>
</evidence>